<organism evidence="2 3">
    <name type="scientific">Daphnia magna</name>
    <dbReference type="NCBI Taxonomy" id="35525"/>
    <lineage>
        <taxon>Eukaryota</taxon>
        <taxon>Metazoa</taxon>
        <taxon>Ecdysozoa</taxon>
        <taxon>Arthropoda</taxon>
        <taxon>Crustacea</taxon>
        <taxon>Branchiopoda</taxon>
        <taxon>Diplostraca</taxon>
        <taxon>Cladocera</taxon>
        <taxon>Anomopoda</taxon>
        <taxon>Daphniidae</taxon>
        <taxon>Daphnia</taxon>
    </lineage>
</organism>
<keyword evidence="3" id="KW-1185">Reference proteome</keyword>
<evidence type="ECO:0000256" key="1">
    <source>
        <dbReference type="SAM" id="MobiDB-lite"/>
    </source>
</evidence>
<gene>
    <name evidence="2" type="ORF">OUZ56_018831</name>
</gene>
<name>A0ABQ9ZB09_9CRUS</name>
<evidence type="ECO:0000313" key="2">
    <source>
        <dbReference type="EMBL" id="KAK4009685.1"/>
    </source>
</evidence>
<accession>A0ABQ9ZB09</accession>
<proteinExistence type="predicted"/>
<sequence length="155" mass="17918">MVSFMELGFNVVKQKCCLREKILTKFEKKKNVKNPNAKSNDENSWENHTRKQNKVVSRDPILEKTQNVLKCSILEHFLNWKCITRMALQSLSFRSGGLRSRSRSRFSSLSDFARRSRKERAPPNSACGHGLVWLYVYDHPSHCGCAILRNVPASY</sequence>
<dbReference type="Proteomes" id="UP001234178">
    <property type="component" value="Unassembled WGS sequence"/>
</dbReference>
<feature type="compositionally biased region" description="Basic and acidic residues" evidence="1">
    <location>
        <begin position="39"/>
        <end position="49"/>
    </location>
</feature>
<reference evidence="2 3" key="1">
    <citation type="journal article" date="2023" name="Nucleic Acids Res.">
        <title>The hologenome of Daphnia magna reveals possible DNA methylation and microbiome-mediated evolution of the host genome.</title>
        <authorList>
            <person name="Chaturvedi A."/>
            <person name="Li X."/>
            <person name="Dhandapani V."/>
            <person name="Marshall H."/>
            <person name="Kissane S."/>
            <person name="Cuenca-Cambronero M."/>
            <person name="Asole G."/>
            <person name="Calvet F."/>
            <person name="Ruiz-Romero M."/>
            <person name="Marangio P."/>
            <person name="Guigo R."/>
            <person name="Rago D."/>
            <person name="Mirbahai L."/>
            <person name="Eastwood N."/>
            <person name="Colbourne J.K."/>
            <person name="Zhou J."/>
            <person name="Mallon E."/>
            <person name="Orsini L."/>
        </authorList>
    </citation>
    <scope>NUCLEOTIDE SEQUENCE [LARGE SCALE GENOMIC DNA]</scope>
    <source>
        <strain evidence="2">LRV0_1</strain>
    </source>
</reference>
<feature type="region of interest" description="Disordered" evidence="1">
    <location>
        <begin position="31"/>
        <end position="52"/>
    </location>
</feature>
<evidence type="ECO:0000313" key="3">
    <source>
        <dbReference type="Proteomes" id="UP001234178"/>
    </source>
</evidence>
<dbReference type="EMBL" id="JAOYFB010000003">
    <property type="protein sequence ID" value="KAK4009685.1"/>
    <property type="molecule type" value="Genomic_DNA"/>
</dbReference>
<protein>
    <submittedName>
        <fullName evidence="2">Uncharacterized protein</fullName>
    </submittedName>
</protein>
<comment type="caution">
    <text evidence="2">The sequence shown here is derived from an EMBL/GenBank/DDBJ whole genome shotgun (WGS) entry which is preliminary data.</text>
</comment>